<dbReference type="Gene3D" id="2.30.40.10">
    <property type="entry name" value="Urease, subunit C, domain 1"/>
    <property type="match status" value="1"/>
</dbReference>
<dbReference type="PROSITE" id="PS51318">
    <property type="entry name" value="TAT"/>
    <property type="match status" value="1"/>
</dbReference>
<evidence type="ECO:0000259" key="1">
    <source>
        <dbReference type="Pfam" id="PF07969"/>
    </source>
</evidence>
<dbReference type="InterPro" id="IPR033932">
    <property type="entry name" value="YtcJ-like"/>
</dbReference>
<keyword evidence="2" id="KW-0378">Hydrolase</keyword>
<protein>
    <submittedName>
        <fullName evidence="2">Amidohydrolase</fullName>
    </submittedName>
</protein>
<dbReference type="EMBL" id="SIHO01000001">
    <property type="protein sequence ID" value="TFU06303.1"/>
    <property type="molecule type" value="Genomic_DNA"/>
</dbReference>
<reference evidence="2 3" key="1">
    <citation type="submission" date="2019-02" db="EMBL/GenBank/DDBJ databases">
        <title>Polymorphobacter sp. isolated from the lake at the Tibet of China.</title>
        <authorList>
            <person name="Li A."/>
        </authorList>
    </citation>
    <scope>NUCLEOTIDE SEQUENCE [LARGE SCALE GENOMIC DNA]</scope>
    <source>
        <strain evidence="2 3">DJ1R-1</strain>
    </source>
</reference>
<dbReference type="InterPro" id="IPR032466">
    <property type="entry name" value="Metal_Hydrolase"/>
</dbReference>
<name>A0A4Y9ET04_9SPHN</name>
<dbReference type="InterPro" id="IPR011059">
    <property type="entry name" value="Metal-dep_hydrolase_composite"/>
</dbReference>
<accession>A0A4Y9ET04</accession>
<dbReference type="GO" id="GO:0016810">
    <property type="term" value="F:hydrolase activity, acting on carbon-nitrogen (but not peptide) bonds"/>
    <property type="evidence" value="ECO:0007669"/>
    <property type="project" value="InterPro"/>
</dbReference>
<feature type="domain" description="Amidohydrolase 3" evidence="1">
    <location>
        <begin position="93"/>
        <end position="579"/>
    </location>
</feature>
<proteinExistence type="predicted"/>
<dbReference type="Gene3D" id="3.20.20.140">
    <property type="entry name" value="Metal-dependent hydrolases"/>
    <property type="match status" value="1"/>
</dbReference>
<dbReference type="SUPFAM" id="SSF51556">
    <property type="entry name" value="Metallo-dependent hydrolases"/>
    <property type="match status" value="1"/>
</dbReference>
<dbReference type="Proteomes" id="UP000297737">
    <property type="component" value="Unassembled WGS sequence"/>
</dbReference>
<evidence type="ECO:0000313" key="2">
    <source>
        <dbReference type="EMBL" id="TFU06303.1"/>
    </source>
</evidence>
<dbReference type="PANTHER" id="PTHR22642:SF2">
    <property type="entry name" value="PROTEIN LONG AFTER FAR-RED 3"/>
    <property type="match status" value="1"/>
</dbReference>
<dbReference type="PANTHER" id="PTHR22642">
    <property type="entry name" value="IMIDAZOLONEPROPIONASE"/>
    <property type="match status" value="1"/>
</dbReference>
<dbReference type="InterPro" id="IPR013108">
    <property type="entry name" value="Amidohydro_3"/>
</dbReference>
<dbReference type="RefSeq" id="WP_135245026.1">
    <property type="nucleotide sequence ID" value="NZ_SIHO01000001.1"/>
</dbReference>
<dbReference type="Gene3D" id="3.10.310.70">
    <property type="match status" value="1"/>
</dbReference>
<dbReference type="SUPFAM" id="SSF51338">
    <property type="entry name" value="Composite domain of metallo-dependent hydrolases"/>
    <property type="match status" value="1"/>
</dbReference>
<dbReference type="InterPro" id="IPR006311">
    <property type="entry name" value="TAT_signal"/>
</dbReference>
<dbReference type="OrthoDB" id="9811399at2"/>
<evidence type="ECO:0000313" key="3">
    <source>
        <dbReference type="Proteomes" id="UP000297737"/>
    </source>
</evidence>
<dbReference type="AlphaFoldDB" id="A0A4Y9ET04"/>
<sequence length="581" mass="62079">MGKETIDRRKFIKAGAAAVSAVAVLDVGSAIAKEASSPATAQPAPTIYFNGTILTMEGDTPGYIEAVAVKDGKIVHAGSKAHALAKLPRATQVDLQGRTMLPGFIDSWGHFTLFAQQTLGVNLAYFSPNPPASRADVIKLLKQTTPFNGWIIGYGYVAAMLKDGALTLADLDAAFPDTPVMIVTLSTLTGQINSAGIAKLGLTPDSKAPSPGVIVKDPKTGKLTGELLFTPFLMARLAAVGAYPQSVSIKTFKAAEALLAQQGYTTVQTYQLNPQELQDLRAAFDQGALAVDVIGMPSVSDAATGKFVMDADWKWGAYSHGDHGLKIPGYQVATDASPQLRLAAFTEPYLDTTGLPDGWKGMLLPKEQVEHWVGYAYQNDIQLYCYSNGDAGIDMSLAAIEKAIAATGKTGDRGTVVAHSYFVRQDQLETYKKHHLGASMMPPHMMVYGDLLMKLLGPARATMESPLASAFKLNSKTTMHCDCPSASPNMMEAVGTAVTRKTMSGQVLGPQERISPYHALLAATRNTAHTYREEAIKGTITAGKFADLVILDANPLTVAPDKIRDIKVVETIKRGQSLYRA</sequence>
<comment type="caution">
    <text evidence="2">The sequence shown here is derived from an EMBL/GenBank/DDBJ whole genome shotgun (WGS) entry which is preliminary data.</text>
</comment>
<organism evidence="2 3">
    <name type="scientific">Glacieibacterium arshaanense</name>
    <dbReference type="NCBI Taxonomy" id="2511025"/>
    <lineage>
        <taxon>Bacteria</taxon>
        <taxon>Pseudomonadati</taxon>
        <taxon>Pseudomonadota</taxon>
        <taxon>Alphaproteobacteria</taxon>
        <taxon>Sphingomonadales</taxon>
        <taxon>Sphingosinicellaceae</taxon>
        <taxon>Glacieibacterium</taxon>
    </lineage>
</organism>
<dbReference type="Pfam" id="PF07969">
    <property type="entry name" value="Amidohydro_3"/>
    <property type="match status" value="1"/>
</dbReference>
<keyword evidence="3" id="KW-1185">Reference proteome</keyword>
<dbReference type="CDD" id="cd01300">
    <property type="entry name" value="YtcJ_like"/>
    <property type="match status" value="1"/>
</dbReference>
<gene>
    <name evidence="2" type="ORF">EUV02_04705</name>
</gene>